<comment type="caution">
    <text evidence="11">The sequence shown here is derived from an EMBL/GenBank/DDBJ whole genome shotgun (WGS) entry which is preliminary data.</text>
</comment>
<comment type="function">
    <text evidence="9">Essential for recycling GMP and indirectly, cGMP.</text>
</comment>
<organism evidence="11 12">
    <name type="scientific">Aureimonas flava</name>
    <dbReference type="NCBI Taxonomy" id="2320271"/>
    <lineage>
        <taxon>Bacteria</taxon>
        <taxon>Pseudomonadati</taxon>
        <taxon>Pseudomonadota</taxon>
        <taxon>Alphaproteobacteria</taxon>
        <taxon>Hyphomicrobiales</taxon>
        <taxon>Aurantimonadaceae</taxon>
        <taxon>Aureimonas</taxon>
    </lineage>
</organism>
<evidence type="ECO:0000256" key="8">
    <source>
        <dbReference type="ARBA" id="ARBA00030128"/>
    </source>
</evidence>
<dbReference type="PANTHER" id="PTHR23117:SF13">
    <property type="entry name" value="GUANYLATE KINASE"/>
    <property type="match status" value="1"/>
</dbReference>
<dbReference type="CDD" id="cd00071">
    <property type="entry name" value="GMPK"/>
    <property type="match status" value="1"/>
</dbReference>
<dbReference type="InterPro" id="IPR008145">
    <property type="entry name" value="GK/Ca_channel_bsu"/>
</dbReference>
<evidence type="ECO:0000256" key="9">
    <source>
        <dbReference type="HAMAP-Rule" id="MF_00328"/>
    </source>
</evidence>
<gene>
    <name evidence="9" type="primary">gmk</name>
    <name evidence="11" type="ORF">D3218_01875</name>
</gene>
<evidence type="ECO:0000256" key="6">
    <source>
        <dbReference type="ARBA" id="ARBA00022777"/>
    </source>
</evidence>
<dbReference type="Pfam" id="PF00625">
    <property type="entry name" value="Guanylate_kin"/>
    <property type="match status" value="1"/>
</dbReference>
<dbReference type="GO" id="GO:0005524">
    <property type="term" value="F:ATP binding"/>
    <property type="evidence" value="ECO:0007669"/>
    <property type="project" value="UniProtKB-UniRule"/>
</dbReference>
<evidence type="ECO:0000256" key="3">
    <source>
        <dbReference type="ARBA" id="ARBA00016296"/>
    </source>
</evidence>
<dbReference type="PANTHER" id="PTHR23117">
    <property type="entry name" value="GUANYLATE KINASE-RELATED"/>
    <property type="match status" value="1"/>
</dbReference>
<comment type="catalytic activity">
    <reaction evidence="9">
        <text>GMP + ATP = GDP + ADP</text>
        <dbReference type="Rhea" id="RHEA:20780"/>
        <dbReference type="ChEBI" id="CHEBI:30616"/>
        <dbReference type="ChEBI" id="CHEBI:58115"/>
        <dbReference type="ChEBI" id="CHEBI:58189"/>
        <dbReference type="ChEBI" id="CHEBI:456216"/>
        <dbReference type="EC" id="2.7.4.8"/>
    </reaction>
</comment>
<evidence type="ECO:0000256" key="7">
    <source>
        <dbReference type="ARBA" id="ARBA00022840"/>
    </source>
</evidence>
<dbReference type="EC" id="2.7.4.8" evidence="2 9"/>
<comment type="similarity">
    <text evidence="1 9">Belongs to the guanylate kinase family.</text>
</comment>
<dbReference type="AlphaFoldDB" id="A0A3A1WQ57"/>
<dbReference type="FunFam" id="3.30.63.10:FF:000002">
    <property type="entry name" value="Guanylate kinase 1"/>
    <property type="match status" value="1"/>
</dbReference>
<dbReference type="InterPro" id="IPR020590">
    <property type="entry name" value="Guanylate_kinase_CS"/>
</dbReference>
<dbReference type="SMART" id="SM00072">
    <property type="entry name" value="GuKc"/>
    <property type="match status" value="1"/>
</dbReference>
<protein>
    <recommendedName>
        <fullName evidence="3 9">Guanylate kinase</fullName>
        <ecNumber evidence="2 9">2.7.4.8</ecNumber>
    </recommendedName>
    <alternativeName>
        <fullName evidence="8 9">GMP kinase</fullName>
    </alternativeName>
</protein>
<dbReference type="GO" id="GO:0004385">
    <property type="term" value="F:GMP kinase activity"/>
    <property type="evidence" value="ECO:0007669"/>
    <property type="project" value="UniProtKB-UniRule"/>
</dbReference>
<dbReference type="InterPro" id="IPR017665">
    <property type="entry name" value="Guanylate_kinase"/>
</dbReference>
<evidence type="ECO:0000313" key="12">
    <source>
        <dbReference type="Proteomes" id="UP000265750"/>
    </source>
</evidence>
<dbReference type="Proteomes" id="UP000265750">
    <property type="component" value="Unassembled WGS sequence"/>
</dbReference>
<keyword evidence="7 9" id="KW-0067">ATP-binding</keyword>
<dbReference type="Gene3D" id="3.30.63.10">
    <property type="entry name" value="Guanylate Kinase phosphate binding domain"/>
    <property type="match status" value="1"/>
</dbReference>
<proteinExistence type="inferred from homology"/>
<keyword evidence="4 9" id="KW-0808">Transferase</keyword>
<evidence type="ECO:0000256" key="1">
    <source>
        <dbReference type="ARBA" id="ARBA00005790"/>
    </source>
</evidence>
<keyword evidence="12" id="KW-1185">Reference proteome</keyword>
<feature type="domain" description="Guanylate kinase-like" evidence="10">
    <location>
        <begin position="17"/>
        <end position="196"/>
    </location>
</feature>
<comment type="subcellular location">
    <subcellularLocation>
        <location evidence="9">Cytoplasm</location>
    </subcellularLocation>
</comment>
<dbReference type="InterPro" id="IPR027417">
    <property type="entry name" value="P-loop_NTPase"/>
</dbReference>
<keyword evidence="5 9" id="KW-0547">Nucleotide-binding</keyword>
<dbReference type="InterPro" id="IPR008144">
    <property type="entry name" value="Guanylate_kin-like_dom"/>
</dbReference>
<keyword evidence="6 9" id="KW-0418">Kinase</keyword>
<dbReference type="GO" id="GO:0005829">
    <property type="term" value="C:cytosol"/>
    <property type="evidence" value="ECO:0007669"/>
    <property type="project" value="TreeGrafter"/>
</dbReference>
<dbReference type="PROSITE" id="PS00856">
    <property type="entry name" value="GUANYLATE_KINASE_1"/>
    <property type="match status" value="1"/>
</dbReference>
<dbReference type="Gene3D" id="3.40.50.300">
    <property type="entry name" value="P-loop containing nucleotide triphosphate hydrolases"/>
    <property type="match status" value="1"/>
</dbReference>
<name>A0A3A1WQ57_9HYPH</name>
<dbReference type="EMBL" id="QYRN01000001">
    <property type="protein sequence ID" value="RIY03530.1"/>
    <property type="molecule type" value="Genomic_DNA"/>
</dbReference>
<evidence type="ECO:0000259" key="10">
    <source>
        <dbReference type="PROSITE" id="PS50052"/>
    </source>
</evidence>
<evidence type="ECO:0000256" key="4">
    <source>
        <dbReference type="ARBA" id="ARBA00022679"/>
    </source>
</evidence>
<feature type="binding site" evidence="9">
    <location>
        <begin position="24"/>
        <end position="31"/>
    </location>
    <ligand>
        <name>ATP</name>
        <dbReference type="ChEBI" id="CHEBI:30616"/>
    </ligand>
</feature>
<evidence type="ECO:0000313" key="11">
    <source>
        <dbReference type="EMBL" id="RIY03530.1"/>
    </source>
</evidence>
<dbReference type="HAMAP" id="MF_00328">
    <property type="entry name" value="Guanylate_kinase"/>
    <property type="match status" value="1"/>
</dbReference>
<sequence>MKLSADIESPIAIARRGLMLVISSPSGAGKSTIARSLLDQDSRFSLSVSVTTRTRRPSEIDGVHYHFISRDEFFRLRDGEALLEWAEVHGNLYGTPRAAAEKAMREGRDMLFDIDWQGALQLQEKAKGDIVSIFILPPSMAELKARLFRRAEDSSETIAMRLRNAKVEIERWRDYEYVVVNDDLNRAFSAVQSIVNAERLRRDRRPGLFDFTQVLLDEASADLGKLDEG</sequence>
<dbReference type="OrthoDB" id="9808150at2"/>
<dbReference type="NCBIfam" id="TIGR03263">
    <property type="entry name" value="guanyl_kin"/>
    <property type="match status" value="1"/>
</dbReference>
<dbReference type="PROSITE" id="PS50052">
    <property type="entry name" value="GUANYLATE_KINASE_2"/>
    <property type="match status" value="1"/>
</dbReference>
<evidence type="ECO:0000256" key="2">
    <source>
        <dbReference type="ARBA" id="ARBA00012961"/>
    </source>
</evidence>
<keyword evidence="9" id="KW-0963">Cytoplasm</keyword>
<reference evidence="12" key="1">
    <citation type="submission" date="2018-09" db="EMBL/GenBank/DDBJ databases">
        <authorList>
            <person name="Tuo L."/>
        </authorList>
    </citation>
    <scope>NUCLEOTIDE SEQUENCE [LARGE SCALE GENOMIC DNA]</scope>
    <source>
        <strain evidence="12">M2BS4Y-1</strain>
    </source>
</reference>
<dbReference type="SUPFAM" id="SSF52540">
    <property type="entry name" value="P-loop containing nucleoside triphosphate hydrolases"/>
    <property type="match status" value="1"/>
</dbReference>
<dbReference type="RefSeq" id="WP_119538187.1">
    <property type="nucleotide sequence ID" value="NZ_QYRN01000001.1"/>
</dbReference>
<accession>A0A3A1WQ57</accession>
<evidence type="ECO:0000256" key="5">
    <source>
        <dbReference type="ARBA" id="ARBA00022741"/>
    </source>
</evidence>